<keyword evidence="7" id="KW-0560">Oxidoreductase</keyword>
<dbReference type="Gene3D" id="3.20.20.70">
    <property type="entry name" value="Aldolase class I"/>
    <property type="match status" value="1"/>
</dbReference>
<dbReference type="GO" id="GO:0051536">
    <property type="term" value="F:iron-sulfur cluster binding"/>
    <property type="evidence" value="ECO:0007669"/>
    <property type="project" value="UniProtKB-KW"/>
</dbReference>
<evidence type="ECO:0000313" key="13">
    <source>
        <dbReference type="Proteomes" id="UP000640489"/>
    </source>
</evidence>
<dbReference type="GO" id="GO:0046872">
    <property type="term" value="F:metal ion binding"/>
    <property type="evidence" value="ECO:0007669"/>
    <property type="project" value="UniProtKB-KW"/>
</dbReference>
<dbReference type="EMBL" id="JADKPN010000001">
    <property type="protein sequence ID" value="MBF4761889.1"/>
    <property type="molecule type" value="Genomic_DNA"/>
</dbReference>
<dbReference type="GO" id="GO:0010181">
    <property type="term" value="F:FMN binding"/>
    <property type="evidence" value="ECO:0007669"/>
    <property type="project" value="InterPro"/>
</dbReference>
<protein>
    <submittedName>
        <fullName evidence="12">NADPH-dependent 2,4-dienoyl-CoA reductase</fullName>
    </submittedName>
</protein>
<comment type="cofactor">
    <cofactor evidence="2">
        <name>[4Fe-4S] cluster</name>
        <dbReference type="ChEBI" id="CHEBI:49883"/>
    </cofactor>
</comment>
<evidence type="ECO:0000259" key="11">
    <source>
        <dbReference type="Pfam" id="PF07992"/>
    </source>
</evidence>
<gene>
    <name evidence="12" type="ORF">ISU07_02010</name>
</gene>
<dbReference type="Gene3D" id="3.40.50.720">
    <property type="entry name" value="NAD(P)-binding Rossmann-like Domain"/>
    <property type="match status" value="1"/>
</dbReference>
<dbReference type="InterPro" id="IPR001155">
    <property type="entry name" value="OxRdtase_FMN_N"/>
</dbReference>
<dbReference type="PRINTS" id="PR00368">
    <property type="entry name" value="FADPNR"/>
</dbReference>
<keyword evidence="13" id="KW-1185">Reference proteome</keyword>
<evidence type="ECO:0000256" key="4">
    <source>
        <dbReference type="ARBA" id="ARBA00022630"/>
    </source>
</evidence>
<reference evidence="12" key="1">
    <citation type="submission" date="2020-11" db="EMBL/GenBank/DDBJ databases">
        <title>Nocardioides sp. nov., isolated from Soil of Cynanchum wilfordii Hemsley rhizosphere.</title>
        <authorList>
            <person name="Lee J.-S."/>
            <person name="Suh M.K."/>
            <person name="Kim J.-S."/>
        </authorList>
    </citation>
    <scope>NUCLEOTIDE SEQUENCE</scope>
    <source>
        <strain evidence="12">KCTC 19275</strain>
    </source>
</reference>
<dbReference type="SUPFAM" id="SSF51395">
    <property type="entry name" value="FMN-linked oxidoreductases"/>
    <property type="match status" value="1"/>
</dbReference>
<keyword evidence="9" id="KW-0411">Iron-sulfur</keyword>
<evidence type="ECO:0000256" key="1">
    <source>
        <dbReference type="ARBA" id="ARBA00001917"/>
    </source>
</evidence>
<dbReference type="Pfam" id="PF00724">
    <property type="entry name" value="Oxidored_FMN"/>
    <property type="match status" value="1"/>
</dbReference>
<evidence type="ECO:0000256" key="7">
    <source>
        <dbReference type="ARBA" id="ARBA00023002"/>
    </source>
</evidence>
<dbReference type="PANTHER" id="PTHR42917">
    <property type="entry name" value="2,4-DIENOYL-COA REDUCTASE"/>
    <property type="match status" value="1"/>
</dbReference>
<keyword evidence="8" id="KW-0408">Iron</keyword>
<dbReference type="InterPro" id="IPR036188">
    <property type="entry name" value="FAD/NAD-bd_sf"/>
</dbReference>
<dbReference type="SUPFAM" id="SSF51971">
    <property type="entry name" value="Nucleotide-binding domain"/>
    <property type="match status" value="1"/>
</dbReference>
<keyword evidence="5" id="KW-0288">FMN</keyword>
<name>A0A930V6Q8_9ACTN</name>
<dbReference type="GO" id="GO:0016491">
    <property type="term" value="F:oxidoreductase activity"/>
    <property type="evidence" value="ECO:0007669"/>
    <property type="project" value="UniProtKB-KW"/>
</dbReference>
<organism evidence="12 13">
    <name type="scientific">Nocardioides islandensis</name>
    <dbReference type="NCBI Taxonomy" id="433663"/>
    <lineage>
        <taxon>Bacteria</taxon>
        <taxon>Bacillati</taxon>
        <taxon>Actinomycetota</taxon>
        <taxon>Actinomycetes</taxon>
        <taxon>Propionibacteriales</taxon>
        <taxon>Nocardioidaceae</taxon>
        <taxon>Nocardioides</taxon>
    </lineage>
</organism>
<dbReference type="Gene3D" id="3.50.50.60">
    <property type="entry name" value="FAD/NAD(P)-binding domain"/>
    <property type="match status" value="1"/>
</dbReference>
<dbReference type="Proteomes" id="UP000640489">
    <property type="component" value="Unassembled WGS sequence"/>
</dbReference>
<accession>A0A930V6Q8</accession>
<proteinExistence type="inferred from homology"/>
<dbReference type="Pfam" id="PF07992">
    <property type="entry name" value="Pyr_redox_2"/>
    <property type="match status" value="1"/>
</dbReference>
<dbReference type="CDD" id="cd02930">
    <property type="entry name" value="DCR_FMN"/>
    <property type="match status" value="1"/>
</dbReference>
<comment type="cofactor">
    <cofactor evidence="1">
        <name>FMN</name>
        <dbReference type="ChEBI" id="CHEBI:58210"/>
    </cofactor>
</comment>
<feature type="domain" description="NADH:flavin oxidoreductase/NADH oxidase N-terminal" evidence="10">
    <location>
        <begin position="26"/>
        <end position="351"/>
    </location>
</feature>
<dbReference type="InterPro" id="IPR013785">
    <property type="entry name" value="Aldolase_TIM"/>
</dbReference>
<sequence>MPRERSHLACYRRVGSTDRVSRYPHLLEPVTLGDLTLRNRVVMGSMHTGLEDHPWDLPKLTAYAAERARGGVGLIITGGYAPTKRGWLKPFAAEMTTRLQAMRHRDLTDAVHAEGGAIAMQVLHAGRYAYHPFSVSASAKKSPITPFRPSALSTKGVDDTATAFARSVALARKAGYDGVEIMGSEGYLVNQFLAARTNDRTDHWGGSARNRMRFAVEVVRRSREVVPEGFPIVYRISLIDLVEDGQTWEEVVELAHLLEEAGVTVLNTGIGWHEARVPTIITQVPPGAWRSLTARLKAEVSVPVCASNRINSPEMAEEIIASCGADLVSMARPLLADPDFVRKAAEDRADEINTCIACNQACLDHVFSNQHATCLVNPRAGRETSLVLLPLPSVPAAPARVAVVGAGPAGLAAAVSAAERGFAVTLFERSDAIGGQFRLAMAVPGKEDFAETLRYYARRLEVLGVTVRLGTEASVTDLALFDDVIVATGVVPRLPGLEGIDHPSVASYADVLSGRVVPGRRVAVVGAGGIGVDVAHFLVHDPADGLDEWMAHWGVGDPALYAGGLTEPKPRTPAREVTLLQRKSTPIGIALGKTSGWAHRAVLKQAGVRLVSGVTYDRVDDDGLHVTVDGAPVTYEVDTVVLCAGQESVRGLYDDLVSTGNTEGRWLIGGADVAAELDAKRAIEQGTRVAASL</sequence>
<comment type="caution">
    <text evidence="12">The sequence shown here is derived from an EMBL/GenBank/DDBJ whole genome shotgun (WGS) entry which is preliminary data.</text>
</comment>
<dbReference type="InterPro" id="IPR023753">
    <property type="entry name" value="FAD/NAD-binding_dom"/>
</dbReference>
<dbReference type="PANTHER" id="PTHR42917:SF2">
    <property type="entry name" value="2,4-DIENOYL-COA REDUCTASE [(2E)-ENOYL-COA-PRODUCING]"/>
    <property type="match status" value="1"/>
</dbReference>
<evidence type="ECO:0000259" key="10">
    <source>
        <dbReference type="Pfam" id="PF00724"/>
    </source>
</evidence>
<evidence type="ECO:0000256" key="8">
    <source>
        <dbReference type="ARBA" id="ARBA00023004"/>
    </source>
</evidence>
<evidence type="ECO:0000256" key="5">
    <source>
        <dbReference type="ARBA" id="ARBA00022643"/>
    </source>
</evidence>
<evidence type="ECO:0000313" key="12">
    <source>
        <dbReference type="EMBL" id="MBF4761889.1"/>
    </source>
</evidence>
<keyword evidence="4" id="KW-0285">Flavoprotein</keyword>
<dbReference type="SUPFAM" id="SSF51905">
    <property type="entry name" value="FAD/NAD(P)-binding domain"/>
    <property type="match status" value="1"/>
</dbReference>
<evidence type="ECO:0000256" key="3">
    <source>
        <dbReference type="ARBA" id="ARBA00011048"/>
    </source>
</evidence>
<evidence type="ECO:0000256" key="6">
    <source>
        <dbReference type="ARBA" id="ARBA00022723"/>
    </source>
</evidence>
<evidence type="ECO:0000256" key="2">
    <source>
        <dbReference type="ARBA" id="ARBA00001966"/>
    </source>
</evidence>
<comment type="similarity">
    <text evidence="3">In the N-terminal section; belongs to the NADH:flavin oxidoreductase/NADH oxidase family.</text>
</comment>
<evidence type="ECO:0000256" key="9">
    <source>
        <dbReference type="ARBA" id="ARBA00023014"/>
    </source>
</evidence>
<feature type="domain" description="FAD/NAD(P)-binding" evidence="11">
    <location>
        <begin position="400"/>
        <end position="651"/>
    </location>
</feature>
<dbReference type="InterPro" id="IPR051793">
    <property type="entry name" value="NADH:flavin_oxidoreductase"/>
</dbReference>
<dbReference type="AlphaFoldDB" id="A0A930V6Q8"/>
<keyword evidence="6" id="KW-0479">Metal-binding</keyword>